<dbReference type="Proteomes" id="UP000218711">
    <property type="component" value="Unassembled WGS sequence"/>
</dbReference>
<dbReference type="PROSITE" id="PS50943">
    <property type="entry name" value="HTH_CROC1"/>
    <property type="match status" value="1"/>
</dbReference>
<comment type="caution">
    <text evidence="5">The sequence shown here is derived from an EMBL/GenBank/DDBJ whole genome shotgun (WGS) entry which is preliminary data.</text>
</comment>
<dbReference type="AlphaFoldDB" id="A0A2A5SQG4"/>
<keyword evidence="2" id="KW-0238">DNA-binding</keyword>
<feature type="domain" description="HTH cro/C1-type" evidence="4">
    <location>
        <begin position="15"/>
        <end position="69"/>
    </location>
</feature>
<reference evidence="5 6" key="1">
    <citation type="submission" date="2014-12" db="EMBL/GenBank/DDBJ databases">
        <title>Draft genome sequences of 10 type strains of Lactococcus.</title>
        <authorList>
            <person name="Sun Z."/>
            <person name="Zhong Z."/>
            <person name="Liu W."/>
            <person name="Zhang W."/>
            <person name="Zhang H."/>
        </authorList>
    </citation>
    <scope>NUCLEOTIDE SEQUENCE [LARGE SCALE GENOMIC DNA]</scope>
    <source>
        <strain evidence="5 6">DSM 21502</strain>
    </source>
</reference>
<dbReference type="RefSeq" id="WP_179297749.1">
    <property type="nucleotide sequence ID" value="NZ_JXKC01000013.1"/>
</dbReference>
<dbReference type="InterPro" id="IPR001387">
    <property type="entry name" value="Cro/C1-type_HTH"/>
</dbReference>
<dbReference type="Pfam" id="PF06543">
    <property type="entry name" value="Lac_bphage_repr"/>
    <property type="match status" value="1"/>
</dbReference>
<sequence>MPSDLGNLMVMAENIQYYLDKKGINSVKLAEDLGINYTTIRNWIQGRSYPRIDKIEMMANYFGIEKSDLVERKTDKISSNNEPIDLSELANTDDDAVWDKLVSSGGRPLTEKDKAMIRLVFADRWDEITQKAKDIDNNNNNK</sequence>
<keyword evidence="3" id="KW-0804">Transcription</keyword>
<gene>
    <name evidence="5" type="ORF">RU92_GL000983</name>
</gene>
<dbReference type="SMART" id="SM00530">
    <property type="entry name" value="HTH_XRE"/>
    <property type="match status" value="1"/>
</dbReference>
<dbReference type="PANTHER" id="PTHR40661">
    <property type="match status" value="1"/>
</dbReference>
<dbReference type="CDD" id="cd00093">
    <property type="entry name" value="HTH_XRE"/>
    <property type="match status" value="1"/>
</dbReference>
<dbReference type="EMBL" id="JXKC01000013">
    <property type="protein sequence ID" value="PCS16559.1"/>
    <property type="molecule type" value="Genomic_DNA"/>
</dbReference>
<dbReference type="InterPro" id="IPR009498">
    <property type="entry name" value="Phage_4268_Orf1_C"/>
</dbReference>
<evidence type="ECO:0000259" key="4">
    <source>
        <dbReference type="PROSITE" id="PS50943"/>
    </source>
</evidence>
<dbReference type="PANTHER" id="PTHR40661:SF1">
    <property type="entry name" value="HTH CRO_C1-TYPE DOMAIN-CONTAINING PROTEIN"/>
    <property type="match status" value="1"/>
</dbReference>
<evidence type="ECO:0000256" key="2">
    <source>
        <dbReference type="ARBA" id="ARBA00023125"/>
    </source>
</evidence>
<dbReference type="GO" id="GO:0003677">
    <property type="term" value="F:DNA binding"/>
    <property type="evidence" value="ECO:0007669"/>
    <property type="project" value="UniProtKB-KW"/>
</dbReference>
<dbReference type="Gene3D" id="1.10.260.40">
    <property type="entry name" value="lambda repressor-like DNA-binding domains"/>
    <property type="match status" value="1"/>
</dbReference>
<evidence type="ECO:0000256" key="1">
    <source>
        <dbReference type="ARBA" id="ARBA00023015"/>
    </source>
</evidence>
<evidence type="ECO:0000313" key="6">
    <source>
        <dbReference type="Proteomes" id="UP000218711"/>
    </source>
</evidence>
<evidence type="ECO:0000313" key="5">
    <source>
        <dbReference type="EMBL" id="PCS16559.1"/>
    </source>
</evidence>
<proteinExistence type="predicted"/>
<keyword evidence="1" id="KW-0805">Transcription regulation</keyword>
<dbReference type="SUPFAM" id="SSF47413">
    <property type="entry name" value="lambda repressor-like DNA-binding domains"/>
    <property type="match status" value="1"/>
</dbReference>
<evidence type="ECO:0000256" key="3">
    <source>
        <dbReference type="ARBA" id="ARBA00023163"/>
    </source>
</evidence>
<dbReference type="Pfam" id="PF13443">
    <property type="entry name" value="HTH_26"/>
    <property type="match status" value="1"/>
</dbReference>
<accession>A0A2A5SQG4</accession>
<organism evidence="5 6">
    <name type="scientific">Lactococcus cremoris subsp. tructae</name>
    <dbReference type="NCBI Taxonomy" id="542833"/>
    <lineage>
        <taxon>Bacteria</taxon>
        <taxon>Bacillati</taxon>
        <taxon>Bacillota</taxon>
        <taxon>Bacilli</taxon>
        <taxon>Lactobacillales</taxon>
        <taxon>Streptococcaceae</taxon>
        <taxon>Lactococcus</taxon>
    </lineage>
</organism>
<protein>
    <submittedName>
        <fullName evidence="5">Phage repressor</fullName>
    </submittedName>
</protein>
<dbReference type="InterPro" id="IPR010982">
    <property type="entry name" value="Lambda_DNA-bd_dom_sf"/>
</dbReference>
<name>A0A2A5SQG4_LACLC</name>